<dbReference type="Proteomes" id="UP001209540">
    <property type="component" value="Unassembled WGS sequence"/>
</dbReference>
<feature type="transmembrane region" description="Helical" evidence="6">
    <location>
        <begin position="344"/>
        <end position="365"/>
    </location>
</feature>
<feature type="transmembrane region" description="Helical" evidence="6">
    <location>
        <begin position="190"/>
        <end position="209"/>
    </location>
</feature>
<comment type="similarity">
    <text evidence="2">Belongs to the multi antimicrobial extrusion (MATE) (TC 2.A.66.1) family.</text>
</comment>
<keyword evidence="8" id="KW-1185">Reference proteome</keyword>
<dbReference type="GO" id="GO:0016020">
    <property type="term" value="C:membrane"/>
    <property type="evidence" value="ECO:0007669"/>
    <property type="project" value="UniProtKB-SubCell"/>
</dbReference>
<dbReference type="GO" id="GO:0015297">
    <property type="term" value="F:antiporter activity"/>
    <property type="evidence" value="ECO:0007669"/>
    <property type="project" value="InterPro"/>
</dbReference>
<gene>
    <name evidence="7" type="ORF">BDA99DRAFT_514273</name>
</gene>
<dbReference type="PANTHER" id="PTHR11206">
    <property type="entry name" value="MULTIDRUG RESISTANCE PROTEIN"/>
    <property type="match status" value="1"/>
</dbReference>
<evidence type="ECO:0000313" key="8">
    <source>
        <dbReference type="Proteomes" id="UP001209540"/>
    </source>
</evidence>
<feature type="transmembrane region" description="Helical" evidence="6">
    <location>
        <begin position="50"/>
        <end position="70"/>
    </location>
</feature>
<feature type="transmembrane region" description="Helical" evidence="6">
    <location>
        <begin position="441"/>
        <end position="463"/>
    </location>
</feature>
<evidence type="ECO:0000256" key="1">
    <source>
        <dbReference type="ARBA" id="ARBA00004141"/>
    </source>
</evidence>
<evidence type="ECO:0000256" key="2">
    <source>
        <dbReference type="ARBA" id="ARBA00010199"/>
    </source>
</evidence>
<dbReference type="InterPro" id="IPR045069">
    <property type="entry name" value="MATE_euk"/>
</dbReference>
<dbReference type="Pfam" id="PF01554">
    <property type="entry name" value="MatE"/>
    <property type="match status" value="2"/>
</dbReference>
<reference evidence="7" key="2">
    <citation type="submission" date="2023-02" db="EMBL/GenBank/DDBJ databases">
        <authorList>
            <consortium name="DOE Joint Genome Institute"/>
            <person name="Mondo S.J."/>
            <person name="Chang Y."/>
            <person name="Wang Y."/>
            <person name="Ahrendt S."/>
            <person name="Andreopoulos W."/>
            <person name="Barry K."/>
            <person name="Beard J."/>
            <person name="Benny G.L."/>
            <person name="Blankenship S."/>
            <person name="Bonito G."/>
            <person name="Cuomo C."/>
            <person name="Desiro A."/>
            <person name="Gervers K.A."/>
            <person name="Hundley H."/>
            <person name="Kuo A."/>
            <person name="LaButti K."/>
            <person name="Lang B.F."/>
            <person name="Lipzen A."/>
            <person name="O'Donnell K."/>
            <person name="Pangilinan J."/>
            <person name="Reynolds N."/>
            <person name="Sandor L."/>
            <person name="Smith M.W."/>
            <person name="Tsang A."/>
            <person name="Grigoriev I.V."/>
            <person name="Stajich J.E."/>
            <person name="Spatafora J.W."/>
        </authorList>
    </citation>
    <scope>NUCLEOTIDE SEQUENCE</scope>
    <source>
        <strain evidence="7">RSA 2281</strain>
    </source>
</reference>
<accession>A0AAD5PCV1</accession>
<protein>
    <submittedName>
        <fullName evidence="7">Mate-domain-containing protein</fullName>
    </submittedName>
</protein>
<dbReference type="InterPro" id="IPR002528">
    <property type="entry name" value="MATE_fam"/>
</dbReference>
<comment type="subcellular location">
    <subcellularLocation>
        <location evidence="1">Membrane</location>
        <topology evidence="1">Multi-pass membrane protein</topology>
    </subcellularLocation>
</comment>
<evidence type="ECO:0000256" key="5">
    <source>
        <dbReference type="ARBA" id="ARBA00023136"/>
    </source>
</evidence>
<dbReference type="AlphaFoldDB" id="A0AAD5PCV1"/>
<feature type="transmembrane region" description="Helical" evidence="6">
    <location>
        <begin position="82"/>
        <end position="102"/>
    </location>
</feature>
<dbReference type="GO" id="GO:0042910">
    <property type="term" value="F:xenobiotic transmembrane transporter activity"/>
    <property type="evidence" value="ECO:0007669"/>
    <property type="project" value="InterPro"/>
</dbReference>
<feature type="transmembrane region" description="Helical" evidence="6">
    <location>
        <begin position="123"/>
        <end position="141"/>
    </location>
</feature>
<feature type="transmembrane region" description="Helical" evidence="6">
    <location>
        <begin position="161"/>
        <end position="178"/>
    </location>
</feature>
<evidence type="ECO:0000256" key="6">
    <source>
        <dbReference type="SAM" id="Phobius"/>
    </source>
</evidence>
<evidence type="ECO:0000256" key="3">
    <source>
        <dbReference type="ARBA" id="ARBA00022692"/>
    </source>
</evidence>
<keyword evidence="5 6" id="KW-0472">Membrane</keyword>
<dbReference type="CDD" id="cd13132">
    <property type="entry name" value="MATE_eukaryotic"/>
    <property type="match status" value="1"/>
</dbReference>
<name>A0AAD5PCV1_9FUNG</name>
<dbReference type="EMBL" id="JAIXMP010000018">
    <property type="protein sequence ID" value="KAI9258818.1"/>
    <property type="molecule type" value="Genomic_DNA"/>
</dbReference>
<evidence type="ECO:0000256" key="4">
    <source>
        <dbReference type="ARBA" id="ARBA00022989"/>
    </source>
</evidence>
<organism evidence="7 8">
    <name type="scientific">Phascolomyces articulosus</name>
    <dbReference type="NCBI Taxonomy" id="60185"/>
    <lineage>
        <taxon>Eukaryota</taxon>
        <taxon>Fungi</taxon>
        <taxon>Fungi incertae sedis</taxon>
        <taxon>Mucoromycota</taxon>
        <taxon>Mucoromycotina</taxon>
        <taxon>Mucoromycetes</taxon>
        <taxon>Mucorales</taxon>
        <taxon>Lichtheimiaceae</taxon>
        <taxon>Phascolomyces</taxon>
    </lineage>
</organism>
<proteinExistence type="inferred from homology"/>
<sequence length="490" mass="53520">MAKITERSPLLSQLSTTTTITITAEQPIQSIPSWIQEFNWLFYKSIPVSLYFMLKIIINIANILALGHLGPTELASSALATIYLMVTGYAITNGATGALDTLCSQAWTGAQDRKLVGVHLQRALVILSIMHVPVALLWLNANRIFLAIGQEPEVALYAGVYLRYYLFGAPALAFVDALRKYLQAMGIMNASTYVLMIVTPIHIVLVYILTFCEPFNLGFDGVPLATSITNWFTFLLLVIYTRFSPGYYEGWGGWTHACLSDWNTFFRFAIPGIITSYVELGSSHLISFGASYLGTTELAAQSIFMNVNDICSVMGWGVSGAVATRVGNALGNGRPADAQQAVKCSFGLILGLTAMLSAALMVWSNRLGFLFTSDMDIVVAVAAMIPLLAVSQVFLGIGNVSTGILRAVGRPEVTAWINVVMYYAIGIPVAYVLAFKADWQLLGLVTGLCSGIIFSTSGHLLYIHAIDWFTVVQRTQERIQDEETKINELP</sequence>
<comment type="caution">
    <text evidence="7">The sequence shown here is derived from an EMBL/GenBank/DDBJ whole genome shotgun (WGS) entry which is preliminary data.</text>
</comment>
<dbReference type="NCBIfam" id="TIGR00797">
    <property type="entry name" value="matE"/>
    <property type="match status" value="1"/>
</dbReference>
<feature type="transmembrane region" description="Helical" evidence="6">
    <location>
        <begin position="413"/>
        <end position="435"/>
    </location>
</feature>
<feature type="transmembrane region" description="Helical" evidence="6">
    <location>
        <begin position="221"/>
        <end position="240"/>
    </location>
</feature>
<keyword evidence="3 6" id="KW-0812">Transmembrane</keyword>
<evidence type="ECO:0000313" key="7">
    <source>
        <dbReference type="EMBL" id="KAI9258818.1"/>
    </source>
</evidence>
<reference evidence="7" key="1">
    <citation type="journal article" date="2022" name="IScience">
        <title>Evolution of zygomycete secretomes and the origins of terrestrial fungal ecologies.</title>
        <authorList>
            <person name="Chang Y."/>
            <person name="Wang Y."/>
            <person name="Mondo S."/>
            <person name="Ahrendt S."/>
            <person name="Andreopoulos W."/>
            <person name="Barry K."/>
            <person name="Beard J."/>
            <person name="Benny G.L."/>
            <person name="Blankenship S."/>
            <person name="Bonito G."/>
            <person name="Cuomo C."/>
            <person name="Desiro A."/>
            <person name="Gervers K.A."/>
            <person name="Hundley H."/>
            <person name="Kuo A."/>
            <person name="LaButti K."/>
            <person name="Lang B.F."/>
            <person name="Lipzen A."/>
            <person name="O'Donnell K."/>
            <person name="Pangilinan J."/>
            <person name="Reynolds N."/>
            <person name="Sandor L."/>
            <person name="Smith M.E."/>
            <person name="Tsang A."/>
            <person name="Grigoriev I.V."/>
            <person name="Stajich J.E."/>
            <person name="Spatafora J.W."/>
        </authorList>
    </citation>
    <scope>NUCLEOTIDE SEQUENCE</scope>
    <source>
        <strain evidence="7">RSA 2281</strain>
    </source>
</reference>
<keyword evidence="4 6" id="KW-1133">Transmembrane helix</keyword>
<dbReference type="GO" id="GO:1990961">
    <property type="term" value="P:xenobiotic detoxification by transmembrane export across the plasma membrane"/>
    <property type="evidence" value="ECO:0007669"/>
    <property type="project" value="InterPro"/>
</dbReference>
<feature type="transmembrane region" description="Helical" evidence="6">
    <location>
        <begin position="377"/>
        <end position="401"/>
    </location>
</feature>